<sequence>MTPNSPLQHQGTKGFRLALRDATREDHEATERAFGDLLDAPHRHLPQFLRAQWLAFDALERSIAAHPSPFLSDVLAALSADGAAGGALPPARPLDPLAVAYVTAGSRLGAAVLRRRLTEAGVDPMPAFFAAGKAESGWHEICAALDAIPQESPRAEQLVADVRHAYRCFEDAATTARQEGTRAYG</sequence>
<keyword evidence="2" id="KW-1185">Reference proteome</keyword>
<accession>A0A8J3M7I8</accession>
<evidence type="ECO:0000313" key="1">
    <source>
        <dbReference type="EMBL" id="GHF48011.1"/>
    </source>
</evidence>
<dbReference type="Gene3D" id="1.20.910.10">
    <property type="entry name" value="Heme oxygenase-like"/>
    <property type="match status" value="1"/>
</dbReference>
<evidence type="ECO:0000313" key="2">
    <source>
        <dbReference type="Proteomes" id="UP000626220"/>
    </source>
</evidence>
<dbReference type="AlphaFoldDB" id="A0A8J3M7I8"/>
<reference evidence="1" key="2">
    <citation type="submission" date="2020-09" db="EMBL/GenBank/DDBJ databases">
        <authorList>
            <person name="Sun Q."/>
            <person name="Kim S."/>
        </authorList>
    </citation>
    <scope>NUCLEOTIDE SEQUENCE</scope>
    <source>
        <strain evidence="1">KCTC 42650</strain>
    </source>
</reference>
<dbReference type="EMBL" id="BNCJ01000004">
    <property type="protein sequence ID" value="GHF48011.1"/>
    <property type="molecule type" value="Genomic_DNA"/>
</dbReference>
<dbReference type="SUPFAM" id="SSF48613">
    <property type="entry name" value="Heme oxygenase-like"/>
    <property type="match status" value="1"/>
</dbReference>
<gene>
    <name evidence="1" type="ORF">GCM10017056_19410</name>
</gene>
<name>A0A8J3M7I8_9RHOB</name>
<dbReference type="InterPro" id="IPR016084">
    <property type="entry name" value="Haem_Oase-like_multi-hlx"/>
</dbReference>
<dbReference type="CDD" id="cd19166">
    <property type="entry name" value="HemeO-bac"/>
    <property type="match status" value="1"/>
</dbReference>
<evidence type="ECO:0008006" key="3">
    <source>
        <dbReference type="Google" id="ProtNLM"/>
    </source>
</evidence>
<reference evidence="1" key="1">
    <citation type="journal article" date="2014" name="Int. J. Syst. Evol. Microbiol.">
        <title>Complete genome sequence of Corynebacterium casei LMG S-19264T (=DSM 44701T), isolated from a smear-ripened cheese.</title>
        <authorList>
            <consortium name="US DOE Joint Genome Institute (JGI-PGF)"/>
            <person name="Walter F."/>
            <person name="Albersmeier A."/>
            <person name="Kalinowski J."/>
            <person name="Ruckert C."/>
        </authorList>
    </citation>
    <scope>NUCLEOTIDE SEQUENCE</scope>
    <source>
        <strain evidence="1">KCTC 42650</strain>
    </source>
</reference>
<organism evidence="1 2">
    <name type="scientific">Seohaeicola zhoushanensis</name>
    <dbReference type="NCBI Taxonomy" id="1569283"/>
    <lineage>
        <taxon>Bacteria</taxon>
        <taxon>Pseudomonadati</taxon>
        <taxon>Pseudomonadota</taxon>
        <taxon>Alphaproteobacteria</taxon>
        <taxon>Rhodobacterales</taxon>
        <taxon>Roseobacteraceae</taxon>
        <taxon>Seohaeicola</taxon>
    </lineage>
</organism>
<proteinExistence type="predicted"/>
<dbReference type="Proteomes" id="UP000626220">
    <property type="component" value="Unassembled WGS sequence"/>
</dbReference>
<protein>
    <recommendedName>
        <fullName evidence="3">Heme oxygenase</fullName>
    </recommendedName>
</protein>
<comment type="caution">
    <text evidence="1">The sequence shown here is derived from an EMBL/GenBank/DDBJ whole genome shotgun (WGS) entry which is preliminary data.</text>
</comment>
<dbReference type="RefSeq" id="WP_189679883.1">
    <property type="nucleotide sequence ID" value="NZ_BNCJ01000004.1"/>
</dbReference>